<dbReference type="AlphaFoldDB" id="A0A2Z4FQD5"/>
<proteinExistence type="inferred from homology"/>
<evidence type="ECO:0000256" key="3">
    <source>
        <dbReference type="ARBA" id="ARBA00023082"/>
    </source>
</evidence>
<dbReference type="RefSeq" id="WP_111336590.1">
    <property type="nucleotide sequence ID" value="NZ_CP030032.1"/>
</dbReference>
<keyword evidence="5" id="KW-0804">Transcription</keyword>
<evidence type="ECO:0000313" key="7">
    <source>
        <dbReference type="Proteomes" id="UP000249799"/>
    </source>
</evidence>
<dbReference type="InterPro" id="IPR013324">
    <property type="entry name" value="RNA_pol_sigma_r3/r4-like"/>
</dbReference>
<dbReference type="OrthoDB" id="9809557at2"/>
<gene>
    <name evidence="6" type="ORF">DN745_16675</name>
</gene>
<dbReference type="EMBL" id="CP030032">
    <property type="protein sequence ID" value="AWV90866.1"/>
    <property type="molecule type" value="Genomic_DNA"/>
</dbReference>
<dbReference type="Gene3D" id="1.10.601.10">
    <property type="entry name" value="RNA Polymerase Primary Sigma Factor"/>
    <property type="match status" value="1"/>
</dbReference>
<dbReference type="Gene3D" id="1.20.140.160">
    <property type="match status" value="1"/>
</dbReference>
<name>A0A2Z4FQD5_9DELT</name>
<evidence type="ECO:0000256" key="1">
    <source>
        <dbReference type="ARBA" id="ARBA00007788"/>
    </source>
</evidence>
<comment type="similarity">
    <text evidence="1">Belongs to the sigma-70 factor family.</text>
</comment>
<dbReference type="SUPFAM" id="SSF88659">
    <property type="entry name" value="Sigma3 and sigma4 domains of RNA polymerase sigma factors"/>
    <property type="match status" value="2"/>
</dbReference>
<dbReference type="InterPro" id="IPR014284">
    <property type="entry name" value="RNA_pol_sigma-70_dom"/>
</dbReference>
<dbReference type="PANTHER" id="PTHR30376:SF3">
    <property type="entry name" value="RNA POLYMERASE SIGMA FACTOR RPOH"/>
    <property type="match status" value="1"/>
</dbReference>
<evidence type="ECO:0000256" key="4">
    <source>
        <dbReference type="ARBA" id="ARBA00023125"/>
    </source>
</evidence>
<keyword evidence="7" id="KW-1185">Reference proteome</keyword>
<dbReference type="Proteomes" id="UP000249799">
    <property type="component" value="Chromosome"/>
</dbReference>
<dbReference type="InterPro" id="IPR007624">
    <property type="entry name" value="RNA_pol_sigma70_r3"/>
</dbReference>
<evidence type="ECO:0000256" key="2">
    <source>
        <dbReference type="ARBA" id="ARBA00023015"/>
    </source>
</evidence>
<dbReference type="Pfam" id="PF04539">
    <property type="entry name" value="Sigma70_r3"/>
    <property type="match status" value="1"/>
</dbReference>
<keyword evidence="4" id="KW-0238">DNA-binding</keyword>
<accession>A0A2Z4FQD5</accession>
<dbReference type="GO" id="GO:0016987">
    <property type="term" value="F:sigma factor activity"/>
    <property type="evidence" value="ECO:0007669"/>
    <property type="project" value="UniProtKB-KW"/>
</dbReference>
<evidence type="ECO:0000256" key="5">
    <source>
        <dbReference type="ARBA" id="ARBA00023163"/>
    </source>
</evidence>
<keyword evidence="3" id="KW-0731">Sigma factor</keyword>
<protein>
    <submittedName>
        <fullName evidence="6">RNA polymerase subunit sigma-70</fullName>
    </submittedName>
</protein>
<dbReference type="InterPro" id="IPR000943">
    <property type="entry name" value="RNA_pol_sigma70"/>
</dbReference>
<sequence length="332" mass="37728">MTRATRSTKQSTEYFQALPDDSSDDISGYKTALFEAKKLWSGVNISADSDPLSAYLSRLNHLEPLPWTAQQQLAKRYKEHGDRDAARLLVLTNLRLVVKLAKEYQRRKTDLLELIQQGNLGLSEALTRYDPYRGVKFTSYAQYWIRALILNYLMNHTHTVRIGGSRAGRKLFYNLKKARRALMQNGQKPTAALVAEYLDVSEDEVILVAAQIDAPPVYLDAQAPGHEETTLGEMMPSDTIDPETAAADYDLACQIRDCIDAFGTEIGDTRRVAIWSERMIADNPKTLAELGAVWDVSKERIRQLEVGMREDFRTFLLDRLGDEIRLEWLHST</sequence>
<dbReference type="InterPro" id="IPR013325">
    <property type="entry name" value="RNA_pol_sigma_r2"/>
</dbReference>
<dbReference type="Pfam" id="PF04542">
    <property type="entry name" value="Sigma70_r2"/>
    <property type="match status" value="1"/>
</dbReference>
<dbReference type="GO" id="GO:0006352">
    <property type="term" value="P:DNA-templated transcription initiation"/>
    <property type="evidence" value="ECO:0007669"/>
    <property type="project" value="InterPro"/>
</dbReference>
<evidence type="ECO:0000313" key="6">
    <source>
        <dbReference type="EMBL" id="AWV90866.1"/>
    </source>
</evidence>
<reference evidence="6 7" key="1">
    <citation type="submission" date="2018-06" db="EMBL/GenBank/DDBJ databases">
        <title>Lujinxingia sediminis gen. nov. sp. nov., a new facultative anaerobic member of the class Deltaproteobacteria, and proposal of Lujinxingaceae fam. nov.</title>
        <authorList>
            <person name="Guo L.-Y."/>
            <person name="Li C.-M."/>
            <person name="Wang S."/>
            <person name="Du Z.-J."/>
        </authorList>
    </citation>
    <scope>NUCLEOTIDE SEQUENCE [LARGE SCALE GENOMIC DNA]</scope>
    <source>
        <strain evidence="6 7">FA350</strain>
    </source>
</reference>
<dbReference type="GO" id="GO:0003677">
    <property type="term" value="F:DNA binding"/>
    <property type="evidence" value="ECO:0007669"/>
    <property type="project" value="UniProtKB-KW"/>
</dbReference>
<dbReference type="InterPro" id="IPR007627">
    <property type="entry name" value="RNA_pol_sigma70_r2"/>
</dbReference>
<dbReference type="KEGG" id="bsed:DN745_16675"/>
<dbReference type="NCBIfam" id="TIGR02937">
    <property type="entry name" value="sigma70-ECF"/>
    <property type="match status" value="1"/>
</dbReference>
<organism evidence="6 7">
    <name type="scientific">Bradymonas sediminis</name>
    <dbReference type="NCBI Taxonomy" id="1548548"/>
    <lineage>
        <taxon>Bacteria</taxon>
        <taxon>Deltaproteobacteria</taxon>
        <taxon>Bradymonadales</taxon>
        <taxon>Bradymonadaceae</taxon>
        <taxon>Bradymonas</taxon>
    </lineage>
</organism>
<dbReference type="PANTHER" id="PTHR30376">
    <property type="entry name" value="SIGMA FACTOR RPOH HEAT SHOCK RELATED"/>
    <property type="match status" value="1"/>
</dbReference>
<keyword evidence="2" id="KW-0805">Transcription regulation</keyword>
<dbReference type="InterPro" id="IPR050813">
    <property type="entry name" value="Sigma-70_Factor"/>
</dbReference>
<dbReference type="SUPFAM" id="SSF88946">
    <property type="entry name" value="Sigma2 domain of RNA polymerase sigma factors"/>
    <property type="match status" value="1"/>
</dbReference>
<dbReference type="PRINTS" id="PR00046">
    <property type="entry name" value="SIGMA70FCT"/>
</dbReference>